<dbReference type="GO" id="GO:0005615">
    <property type="term" value="C:extracellular space"/>
    <property type="evidence" value="ECO:0007669"/>
    <property type="project" value="TreeGrafter"/>
</dbReference>
<comment type="cofactor">
    <cofactor evidence="1">
        <name>Zn(2+)</name>
        <dbReference type="ChEBI" id="CHEBI:29105"/>
    </cofactor>
</comment>
<accession>A0A5B7J783</accession>
<name>A0A5B7J783_PORTR</name>
<evidence type="ECO:0000256" key="10">
    <source>
        <dbReference type="ARBA" id="ARBA00023136"/>
    </source>
</evidence>
<dbReference type="EMBL" id="VSRR010091782">
    <property type="protein sequence ID" value="MPC92580.1"/>
    <property type="molecule type" value="Genomic_DNA"/>
</dbReference>
<dbReference type="GO" id="GO:0008270">
    <property type="term" value="F:zinc ion binding"/>
    <property type="evidence" value="ECO:0007669"/>
    <property type="project" value="TreeGrafter"/>
</dbReference>
<dbReference type="GO" id="GO:0005886">
    <property type="term" value="C:plasma membrane"/>
    <property type="evidence" value="ECO:0007669"/>
    <property type="project" value="UniProtKB-SubCell"/>
</dbReference>
<dbReference type="FunFam" id="2.60.40.1910:FF:000008">
    <property type="entry name" value="Aminopeptidase"/>
    <property type="match status" value="1"/>
</dbReference>
<keyword evidence="6" id="KW-0479">Metal-binding</keyword>
<evidence type="ECO:0000256" key="11">
    <source>
        <dbReference type="ARBA" id="ARBA00023180"/>
    </source>
</evidence>
<keyword evidence="5" id="KW-0449">Lipoprotein</keyword>
<dbReference type="PANTHER" id="PTHR11533:SF294">
    <property type="entry name" value="THYROTROPIN-RELEASING HORMONE-DEGRADING ECTOENZYME"/>
    <property type="match status" value="1"/>
</dbReference>
<evidence type="ECO:0000256" key="4">
    <source>
        <dbReference type="ARBA" id="ARBA00022475"/>
    </source>
</evidence>
<dbReference type="Gene3D" id="1.25.50.20">
    <property type="match status" value="1"/>
</dbReference>
<evidence type="ECO:0000256" key="6">
    <source>
        <dbReference type="ARBA" id="ARBA00022723"/>
    </source>
</evidence>
<dbReference type="PANTHER" id="PTHR11533">
    <property type="entry name" value="PROTEASE M1 ZINC METALLOPROTEASE"/>
    <property type="match status" value="1"/>
</dbReference>
<keyword evidence="8" id="KW-0378">Hydrolase</keyword>
<feature type="domain" description="ERAP1-like C-terminal" evidence="12">
    <location>
        <begin position="81"/>
        <end position="265"/>
    </location>
</feature>
<keyword evidence="14" id="KW-1185">Reference proteome</keyword>
<evidence type="ECO:0000256" key="8">
    <source>
        <dbReference type="ARBA" id="ARBA00022801"/>
    </source>
</evidence>
<dbReference type="GO" id="GO:0098552">
    <property type="term" value="C:side of membrane"/>
    <property type="evidence" value="ECO:0007669"/>
    <property type="project" value="UniProtKB-KW"/>
</dbReference>
<evidence type="ECO:0000313" key="13">
    <source>
        <dbReference type="EMBL" id="MPC92580.1"/>
    </source>
</evidence>
<dbReference type="GO" id="GO:0006508">
    <property type="term" value="P:proteolysis"/>
    <property type="evidence" value="ECO:0007669"/>
    <property type="project" value="TreeGrafter"/>
</dbReference>
<evidence type="ECO:0000256" key="1">
    <source>
        <dbReference type="ARBA" id="ARBA00001947"/>
    </source>
</evidence>
<comment type="subcellular location">
    <subcellularLocation>
        <location evidence="2">Cell membrane</location>
        <topology evidence="2">Lipid-anchor</topology>
        <topology evidence="2">GPI-anchor</topology>
    </subcellularLocation>
</comment>
<keyword evidence="10" id="KW-0472">Membrane</keyword>
<evidence type="ECO:0000256" key="3">
    <source>
        <dbReference type="ARBA" id="ARBA00010136"/>
    </source>
</evidence>
<dbReference type="InterPro" id="IPR024571">
    <property type="entry name" value="ERAP1-like_C_dom"/>
</dbReference>
<sequence>MGYPVIKVERSADGTSAAVSQERFLLVKDDNADDMHDYKWWVPLTYTGQDRPDFSQTQAKVWMKDSEAQVTVTSLPSKDHWVIFNLQQTGYYRVNYDDHNWNLLIQQLLADHRAIATVNRAQIIDDAMNLAKAGQMTYGTALGVYNYLGAETEFVPWAAAIDNLAYLKEMFARTGGKDFLSCNHDLPSSILLQNYLLDILVPLYDSVGFQDRDNDPLLDQYKRQKALSWACQLEHPDCLQNAAASYATWMADPSNNRCVTPDVRKKW</sequence>
<dbReference type="AlphaFoldDB" id="A0A5B7J783"/>
<organism evidence="13 14">
    <name type="scientific">Portunus trituberculatus</name>
    <name type="common">Swimming crab</name>
    <name type="synonym">Neptunus trituberculatus</name>
    <dbReference type="NCBI Taxonomy" id="210409"/>
    <lineage>
        <taxon>Eukaryota</taxon>
        <taxon>Metazoa</taxon>
        <taxon>Ecdysozoa</taxon>
        <taxon>Arthropoda</taxon>
        <taxon>Crustacea</taxon>
        <taxon>Multicrustacea</taxon>
        <taxon>Malacostraca</taxon>
        <taxon>Eumalacostraca</taxon>
        <taxon>Eucarida</taxon>
        <taxon>Decapoda</taxon>
        <taxon>Pleocyemata</taxon>
        <taxon>Brachyura</taxon>
        <taxon>Eubrachyura</taxon>
        <taxon>Portunoidea</taxon>
        <taxon>Portunidae</taxon>
        <taxon>Portuninae</taxon>
        <taxon>Portunus</taxon>
    </lineage>
</organism>
<evidence type="ECO:0000256" key="9">
    <source>
        <dbReference type="ARBA" id="ARBA00023049"/>
    </source>
</evidence>
<proteinExistence type="inferred from homology"/>
<evidence type="ECO:0000313" key="14">
    <source>
        <dbReference type="Proteomes" id="UP000324222"/>
    </source>
</evidence>
<comment type="similarity">
    <text evidence="3">Belongs to the peptidase M1 family.</text>
</comment>
<dbReference type="GO" id="GO:0005737">
    <property type="term" value="C:cytoplasm"/>
    <property type="evidence" value="ECO:0007669"/>
    <property type="project" value="TreeGrafter"/>
</dbReference>
<keyword evidence="13" id="KW-0031">Aminopeptidase</keyword>
<dbReference type="Pfam" id="PF11838">
    <property type="entry name" value="ERAP1_C"/>
    <property type="match status" value="1"/>
</dbReference>
<keyword evidence="7" id="KW-0732">Signal</keyword>
<dbReference type="InterPro" id="IPR050344">
    <property type="entry name" value="Peptidase_M1_aminopeptidases"/>
</dbReference>
<evidence type="ECO:0000256" key="7">
    <source>
        <dbReference type="ARBA" id="ARBA00022729"/>
    </source>
</evidence>
<dbReference type="Gene3D" id="2.60.40.1910">
    <property type="match status" value="1"/>
</dbReference>
<keyword evidence="5" id="KW-0336">GPI-anchor</keyword>
<keyword evidence="13" id="KW-0645">Protease</keyword>
<dbReference type="GO" id="GO:0043171">
    <property type="term" value="P:peptide catabolic process"/>
    <property type="evidence" value="ECO:0007669"/>
    <property type="project" value="TreeGrafter"/>
</dbReference>
<protein>
    <submittedName>
        <fullName evidence="13">Aminopeptidase N</fullName>
    </submittedName>
</protein>
<comment type="caution">
    <text evidence="13">The sequence shown here is derived from an EMBL/GenBank/DDBJ whole genome shotgun (WGS) entry which is preliminary data.</text>
</comment>
<evidence type="ECO:0000256" key="2">
    <source>
        <dbReference type="ARBA" id="ARBA00004609"/>
    </source>
</evidence>
<dbReference type="GO" id="GO:0042277">
    <property type="term" value="F:peptide binding"/>
    <property type="evidence" value="ECO:0007669"/>
    <property type="project" value="TreeGrafter"/>
</dbReference>
<evidence type="ECO:0000259" key="12">
    <source>
        <dbReference type="Pfam" id="PF11838"/>
    </source>
</evidence>
<dbReference type="GO" id="GO:0070006">
    <property type="term" value="F:metalloaminopeptidase activity"/>
    <property type="evidence" value="ECO:0007669"/>
    <property type="project" value="TreeGrafter"/>
</dbReference>
<evidence type="ECO:0000256" key="5">
    <source>
        <dbReference type="ARBA" id="ARBA00022622"/>
    </source>
</evidence>
<keyword evidence="11" id="KW-0325">Glycoprotein</keyword>
<keyword evidence="9" id="KW-0482">Metalloprotease</keyword>
<dbReference type="OrthoDB" id="510539at2759"/>
<reference evidence="13 14" key="1">
    <citation type="submission" date="2019-05" db="EMBL/GenBank/DDBJ databases">
        <title>Another draft genome of Portunus trituberculatus and its Hox gene families provides insights of decapod evolution.</title>
        <authorList>
            <person name="Jeong J.-H."/>
            <person name="Song I."/>
            <person name="Kim S."/>
            <person name="Choi T."/>
            <person name="Kim D."/>
            <person name="Ryu S."/>
            <person name="Kim W."/>
        </authorList>
    </citation>
    <scope>NUCLEOTIDE SEQUENCE [LARGE SCALE GENOMIC DNA]</scope>
    <source>
        <tissue evidence="13">Muscle</tissue>
    </source>
</reference>
<keyword evidence="4" id="KW-1003">Cell membrane</keyword>
<dbReference type="Proteomes" id="UP000324222">
    <property type="component" value="Unassembled WGS sequence"/>
</dbReference>
<gene>
    <name evidence="13" type="primary">ANPEP_4</name>
    <name evidence="13" type="ORF">E2C01_087676</name>
</gene>